<dbReference type="InterPro" id="IPR036388">
    <property type="entry name" value="WH-like_DNA-bd_sf"/>
</dbReference>
<dbReference type="PROSITE" id="PS50987">
    <property type="entry name" value="HTH_ARSR_2"/>
    <property type="match status" value="1"/>
</dbReference>
<feature type="domain" description="HTH arsR-type" evidence="4">
    <location>
        <begin position="1"/>
        <end position="97"/>
    </location>
</feature>
<dbReference type="SMART" id="SM00420">
    <property type="entry name" value="HTH_DEOR"/>
    <property type="match status" value="1"/>
</dbReference>
<accession>A0A3N1XSI2</accession>
<dbReference type="SUPFAM" id="SSF100950">
    <property type="entry name" value="NagB/RpiA/CoA transferase-like"/>
    <property type="match status" value="1"/>
</dbReference>
<dbReference type="PROSITE" id="PS51000">
    <property type="entry name" value="HTH_DEOR_2"/>
    <property type="match status" value="1"/>
</dbReference>
<gene>
    <name evidence="6" type="ORF">EDD66_10326</name>
</gene>
<evidence type="ECO:0000256" key="2">
    <source>
        <dbReference type="ARBA" id="ARBA00023125"/>
    </source>
</evidence>
<dbReference type="Pfam" id="PF08220">
    <property type="entry name" value="HTH_DeoR"/>
    <property type="match status" value="1"/>
</dbReference>
<sequence>MLAIERRNKILEILQSENRVVVSNLSELFKVTEETIRRDLEKLEKEGLAKKTYGGAIINESVNVDLPYTVRKKANVANKQYIAEIVSSMIEDGDHIMMDASSTAVFVAKQLKKKNKRNLTLITNSIEILLELSDVVGWNVLSTGGVLKEGSLSLVGYQAEKMISTFHVDKAIISCKGVDMNNGITDSNEMDAHIKKLILDSANTKILVADTSKFGKISFTQISELDKVNILVTDTKLDEKWEQTFETLKIDYKYSKEQ</sequence>
<organism evidence="6 7">
    <name type="scientific">Mobilisporobacter senegalensis</name>
    <dbReference type="NCBI Taxonomy" id="1329262"/>
    <lineage>
        <taxon>Bacteria</taxon>
        <taxon>Bacillati</taxon>
        <taxon>Bacillota</taxon>
        <taxon>Clostridia</taxon>
        <taxon>Lachnospirales</taxon>
        <taxon>Lachnospiraceae</taxon>
        <taxon>Mobilisporobacter</taxon>
    </lineage>
</organism>
<dbReference type="PANTHER" id="PTHR30363:SF44">
    <property type="entry name" value="AGA OPERON TRANSCRIPTIONAL REPRESSOR-RELATED"/>
    <property type="match status" value="1"/>
</dbReference>
<dbReference type="GO" id="GO:0003700">
    <property type="term" value="F:DNA-binding transcription factor activity"/>
    <property type="evidence" value="ECO:0007669"/>
    <property type="project" value="InterPro"/>
</dbReference>
<dbReference type="Gene3D" id="1.10.10.10">
    <property type="entry name" value="Winged helix-like DNA-binding domain superfamily/Winged helix DNA-binding domain"/>
    <property type="match status" value="1"/>
</dbReference>
<comment type="caution">
    <text evidence="6">The sequence shown here is derived from an EMBL/GenBank/DDBJ whole genome shotgun (WGS) entry which is preliminary data.</text>
</comment>
<dbReference type="InterPro" id="IPR014036">
    <property type="entry name" value="DeoR-like_C"/>
</dbReference>
<dbReference type="InterPro" id="IPR050313">
    <property type="entry name" value="Carb_Metab_HTH_regulators"/>
</dbReference>
<dbReference type="GO" id="GO:0003677">
    <property type="term" value="F:DNA binding"/>
    <property type="evidence" value="ECO:0007669"/>
    <property type="project" value="UniProtKB-KW"/>
</dbReference>
<keyword evidence="1" id="KW-0805">Transcription regulation</keyword>
<dbReference type="EMBL" id="RJVG01000003">
    <property type="protein sequence ID" value="ROR29091.1"/>
    <property type="molecule type" value="Genomic_DNA"/>
</dbReference>
<evidence type="ECO:0000313" key="7">
    <source>
        <dbReference type="Proteomes" id="UP000273083"/>
    </source>
</evidence>
<dbReference type="PANTHER" id="PTHR30363">
    <property type="entry name" value="HTH-TYPE TRANSCRIPTIONAL REGULATOR SRLR-RELATED"/>
    <property type="match status" value="1"/>
</dbReference>
<evidence type="ECO:0000256" key="3">
    <source>
        <dbReference type="ARBA" id="ARBA00023163"/>
    </source>
</evidence>
<dbReference type="Pfam" id="PF00455">
    <property type="entry name" value="DeoRC"/>
    <property type="match status" value="1"/>
</dbReference>
<protein>
    <submittedName>
        <fullName evidence="6">DeoR family transcriptional regulator</fullName>
    </submittedName>
</protein>
<dbReference type="InterPro" id="IPR036390">
    <property type="entry name" value="WH_DNA-bd_sf"/>
</dbReference>
<evidence type="ECO:0000259" key="5">
    <source>
        <dbReference type="PROSITE" id="PS51000"/>
    </source>
</evidence>
<dbReference type="InterPro" id="IPR018356">
    <property type="entry name" value="Tscrpt_reg_HTH_DeoR_CS"/>
</dbReference>
<keyword evidence="7" id="KW-1185">Reference proteome</keyword>
<evidence type="ECO:0000256" key="1">
    <source>
        <dbReference type="ARBA" id="ARBA00023015"/>
    </source>
</evidence>
<name>A0A3N1XSI2_9FIRM</name>
<dbReference type="PRINTS" id="PR00037">
    <property type="entry name" value="HTHLACR"/>
</dbReference>
<dbReference type="SMART" id="SM01134">
    <property type="entry name" value="DeoRC"/>
    <property type="match status" value="1"/>
</dbReference>
<keyword evidence="3" id="KW-0804">Transcription</keyword>
<dbReference type="SUPFAM" id="SSF46785">
    <property type="entry name" value="Winged helix' DNA-binding domain"/>
    <property type="match status" value="1"/>
</dbReference>
<dbReference type="OrthoDB" id="9797223at2"/>
<evidence type="ECO:0000259" key="4">
    <source>
        <dbReference type="PROSITE" id="PS50987"/>
    </source>
</evidence>
<feature type="domain" description="HTH deoR-type" evidence="5">
    <location>
        <begin position="3"/>
        <end position="58"/>
    </location>
</feature>
<dbReference type="RefSeq" id="WP_123608909.1">
    <property type="nucleotide sequence ID" value="NZ_RJVG01000003.1"/>
</dbReference>
<dbReference type="PROSITE" id="PS00894">
    <property type="entry name" value="HTH_DEOR_1"/>
    <property type="match status" value="1"/>
</dbReference>
<dbReference type="Proteomes" id="UP000273083">
    <property type="component" value="Unassembled WGS sequence"/>
</dbReference>
<dbReference type="InterPro" id="IPR001034">
    <property type="entry name" value="DeoR_HTH"/>
</dbReference>
<proteinExistence type="predicted"/>
<keyword evidence="2" id="KW-0238">DNA-binding</keyword>
<dbReference type="InterPro" id="IPR037171">
    <property type="entry name" value="NagB/RpiA_transferase-like"/>
</dbReference>
<reference evidence="6 7" key="1">
    <citation type="submission" date="2018-11" db="EMBL/GenBank/DDBJ databases">
        <title>Genomic Encyclopedia of Type Strains, Phase IV (KMG-IV): sequencing the most valuable type-strain genomes for metagenomic binning, comparative biology and taxonomic classification.</title>
        <authorList>
            <person name="Goeker M."/>
        </authorList>
    </citation>
    <scope>NUCLEOTIDE SEQUENCE [LARGE SCALE GENOMIC DNA]</scope>
    <source>
        <strain evidence="6 7">DSM 26537</strain>
    </source>
</reference>
<dbReference type="AlphaFoldDB" id="A0A3N1XSI2"/>
<dbReference type="Gene3D" id="3.40.50.1360">
    <property type="match status" value="1"/>
</dbReference>
<evidence type="ECO:0000313" key="6">
    <source>
        <dbReference type="EMBL" id="ROR29091.1"/>
    </source>
</evidence>
<dbReference type="InterPro" id="IPR001845">
    <property type="entry name" value="HTH_ArsR_DNA-bd_dom"/>
</dbReference>